<protein>
    <recommendedName>
        <fullName evidence="5">Glutathione peroxidase</fullName>
    </recommendedName>
</protein>
<evidence type="ECO:0000256" key="4">
    <source>
        <dbReference type="PIRSR" id="PIRSR000303-1"/>
    </source>
</evidence>
<proteinExistence type="inferred from homology"/>
<dbReference type="RefSeq" id="WP_116958960.1">
    <property type="nucleotide sequence ID" value="NZ_QVLS01000006.1"/>
</dbReference>
<dbReference type="Proteomes" id="UP000261931">
    <property type="component" value="Unassembled WGS sequence"/>
</dbReference>
<name>A0A372EIZ4_9BURK</name>
<dbReference type="FunFam" id="3.40.30.10:FF:000010">
    <property type="entry name" value="Glutathione peroxidase"/>
    <property type="match status" value="1"/>
</dbReference>
<dbReference type="Gene3D" id="3.40.30.10">
    <property type="entry name" value="Glutaredoxin"/>
    <property type="match status" value="1"/>
</dbReference>
<evidence type="ECO:0000256" key="5">
    <source>
        <dbReference type="RuleBase" id="RU000499"/>
    </source>
</evidence>
<evidence type="ECO:0000256" key="3">
    <source>
        <dbReference type="ARBA" id="ARBA00023002"/>
    </source>
</evidence>
<sequence>MPSVYDFEALSITGQPVPLSHYKGQVMLIVNTASACGFTPQFAGLEELHKAYGPRGLAVLGFPCNQFGSQDPGSNEEIAGFCQLNYGVSFPMMAKIDVNGAEAHPLYRWLTAEAPGLLGSKAIKWNFTKFLVGKDGQVLKRYAPQDAPAKLAGDIEAALAA</sequence>
<keyword evidence="7" id="KW-1185">Reference proteome</keyword>
<dbReference type="GO" id="GO:0034599">
    <property type="term" value="P:cellular response to oxidative stress"/>
    <property type="evidence" value="ECO:0007669"/>
    <property type="project" value="TreeGrafter"/>
</dbReference>
<dbReference type="InterPro" id="IPR036249">
    <property type="entry name" value="Thioredoxin-like_sf"/>
</dbReference>
<dbReference type="PROSITE" id="PS51355">
    <property type="entry name" value="GLUTATHIONE_PEROXID_3"/>
    <property type="match status" value="1"/>
</dbReference>
<evidence type="ECO:0000256" key="1">
    <source>
        <dbReference type="ARBA" id="ARBA00006926"/>
    </source>
</evidence>
<dbReference type="PANTHER" id="PTHR11592:SF78">
    <property type="entry name" value="GLUTATHIONE PEROXIDASE"/>
    <property type="match status" value="1"/>
</dbReference>
<dbReference type="AlphaFoldDB" id="A0A372EIZ4"/>
<dbReference type="PROSITE" id="PS00763">
    <property type="entry name" value="GLUTATHIONE_PEROXID_2"/>
    <property type="match status" value="1"/>
</dbReference>
<evidence type="ECO:0000256" key="2">
    <source>
        <dbReference type="ARBA" id="ARBA00022559"/>
    </source>
</evidence>
<dbReference type="InterPro" id="IPR029760">
    <property type="entry name" value="GPX_CS"/>
</dbReference>
<dbReference type="SUPFAM" id="SSF52833">
    <property type="entry name" value="Thioredoxin-like"/>
    <property type="match status" value="1"/>
</dbReference>
<dbReference type="PRINTS" id="PR01011">
    <property type="entry name" value="GLUTPROXDASE"/>
</dbReference>
<dbReference type="GO" id="GO:0004601">
    <property type="term" value="F:peroxidase activity"/>
    <property type="evidence" value="ECO:0007669"/>
    <property type="project" value="UniProtKB-KW"/>
</dbReference>
<comment type="caution">
    <text evidence="6">The sequence shown here is derived from an EMBL/GenBank/DDBJ whole genome shotgun (WGS) entry which is preliminary data.</text>
</comment>
<dbReference type="EMBL" id="QVLS01000006">
    <property type="protein sequence ID" value="RFP78663.1"/>
    <property type="molecule type" value="Genomic_DNA"/>
</dbReference>
<evidence type="ECO:0000313" key="7">
    <source>
        <dbReference type="Proteomes" id="UP000261931"/>
    </source>
</evidence>
<dbReference type="PANTHER" id="PTHR11592">
    <property type="entry name" value="GLUTATHIONE PEROXIDASE"/>
    <property type="match status" value="1"/>
</dbReference>
<accession>A0A372EIZ4</accession>
<dbReference type="PIRSF" id="PIRSF000303">
    <property type="entry name" value="Glutathion_perox"/>
    <property type="match status" value="1"/>
</dbReference>
<feature type="active site" evidence="4">
    <location>
        <position position="36"/>
    </location>
</feature>
<dbReference type="Pfam" id="PF00255">
    <property type="entry name" value="GSHPx"/>
    <property type="match status" value="1"/>
</dbReference>
<comment type="similarity">
    <text evidence="1 5">Belongs to the glutathione peroxidase family.</text>
</comment>
<dbReference type="InterPro" id="IPR029759">
    <property type="entry name" value="GPX_AS"/>
</dbReference>
<keyword evidence="3 5" id="KW-0560">Oxidoreductase</keyword>
<dbReference type="InterPro" id="IPR000889">
    <property type="entry name" value="Glutathione_peroxidase"/>
</dbReference>
<dbReference type="CDD" id="cd00340">
    <property type="entry name" value="GSH_Peroxidase"/>
    <property type="match status" value="1"/>
</dbReference>
<dbReference type="PROSITE" id="PS00460">
    <property type="entry name" value="GLUTATHIONE_PEROXID_1"/>
    <property type="match status" value="1"/>
</dbReference>
<organism evidence="6 7">
    <name type="scientific">Hydrogenophaga borbori</name>
    <dbReference type="NCBI Taxonomy" id="2294117"/>
    <lineage>
        <taxon>Bacteria</taxon>
        <taxon>Pseudomonadati</taxon>
        <taxon>Pseudomonadota</taxon>
        <taxon>Betaproteobacteria</taxon>
        <taxon>Burkholderiales</taxon>
        <taxon>Comamonadaceae</taxon>
        <taxon>Hydrogenophaga</taxon>
    </lineage>
</organism>
<gene>
    <name evidence="6" type="ORF">DY262_11240</name>
</gene>
<evidence type="ECO:0000313" key="6">
    <source>
        <dbReference type="EMBL" id="RFP78663.1"/>
    </source>
</evidence>
<keyword evidence="2 5" id="KW-0575">Peroxidase</keyword>
<reference evidence="6 7" key="1">
    <citation type="submission" date="2018-08" db="EMBL/GenBank/DDBJ databases">
        <title>Hydrogenophaga sp. LA-38 isolated from sludge.</title>
        <authorList>
            <person name="Im W.-T."/>
        </authorList>
    </citation>
    <scope>NUCLEOTIDE SEQUENCE [LARGE SCALE GENOMIC DNA]</scope>
    <source>
        <strain evidence="6 7">LA-38</strain>
    </source>
</reference>